<dbReference type="PROSITE" id="PS51782">
    <property type="entry name" value="LYSM"/>
    <property type="match status" value="2"/>
</dbReference>
<dbReference type="Gene3D" id="3.10.350.10">
    <property type="entry name" value="LysM domain"/>
    <property type="match status" value="2"/>
</dbReference>
<dbReference type="PANTHER" id="PTHR10587:SF133">
    <property type="entry name" value="CHITIN DEACETYLASE 1-RELATED"/>
    <property type="match status" value="1"/>
</dbReference>
<dbReference type="InterPro" id="IPR036779">
    <property type="entry name" value="LysM_dom_sf"/>
</dbReference>
<accession>A0ABT8E4J2</accession>
<dbReference type="PANTHER" id="PTHR10587">
    <property type="entry name" value="GLYCOSYL TRANSFERASE-RELATED"/>
    <property type="match status" value="1"/>
</dbReference>
<dbReference type="CDD" id="cd10917">
    <property type="entry name" value="CE4_NodB_like_6s_7s"/>
    <property type="match status" value="1"/>
</dbReference>
<evidence type="ECO:0000256" key="3">
    <source>
        <dbReference type="SAM" id="SignalP"/>
    </source>
</evidence>
<dbReference type="InterPro" id="IPR050248">
    <property type="entry name" value="Polysacc_deacetylase_ArnD"/>
</dbReference>
<dbReference type="EMBL" id="JAUHLN010000001">
    <property type="protein sequence ID" value="MDN4072825.1"/>
    <property type="molecule type" value="Genomic_DNA"/>
</dbReference>
<dbReference type="SMART" id="SM00257">
    <property type="entry name" value="LysM"/>
    <property type="match status" value="2"/>
</dbReference>
<evidence type="ECO:0000259" key="5">
    <source>
        <dbReference type="PROSITE" id="PS51782"/>
    </source>
</evidence>
<evidence type="ECO:0000259" key="4">
    <source>
        <dbReference type="PROSITE" id="PS51677"/>
    </source>
</evidence>
<dbReference type="Pfam" id="PF01476">
    <property type="entry name" value="LysM"/>
    <property type="match status" value="2"/>
</dbReference>
<keyword evidence="2" id="KW-0378">Hydrolase</keyword>
<evidence type="ECO:0000313" key="7">
    <source>
        <dbReference type="Proteomes" id="UP001168694"/>
    </source>
</evidence>
<dbReference type="RefSeq" id="WP_290398909.1">
    <property type="nucleotide sequence ID" value="NZ_JAUHLN010000001.1"/>
</dbReference>
<dbReference type="Proteomes" id="UP001168694">
    <property type="component" value="Unassembled WGS sequence"/>
</dbReference>
<reference evidence="6" key="1">
    <citation type="submission" date="2023-06" db="EMBL/GenBank/DDBJ databases">
        <title>Draft Genome Sequences of Representative Paenibacillus Polymyxa, Bacillus cereus, Fictibacillus sp., and Brevibacillus agri Strains Isolated from Amazonian Dark Earth.</title>
        <authorList>
            <person name="Pellegrinetti T.A."/>
            <person name="Cunha I.C.M."/>
            <person name="Chaves M.G."/>
            <person name="Freitas A.S."/>
            <person name="Silva A.V.R."/>
            <person name="Tsai S.M."/>
            <person name="Mendes L.W."/>
        </authorList>
    </citation>
    <scope>NUCLEOTIDE SEQUENCE</scope>
    <source>
        <strain evidence="6">CENA-BCM004</strain>
    </source>
</reference>
<feature type="domain" description="LysM" evidence="5">
    <location>
        <begin position="26"/>
        <end position="69"/>
    </location>
</feature>
<feature type="chain" id="PRO_5047059183" evidence="3">
    <location>
        <begin position="20"/>
        <end position="323"/>
    </location>
</feature>
<dbReference type="InterPro" id="IPR018392">
    <property type="entry name" value="LysM"/>
</dbReference>
<evidence type="ECO:0000256" key="1">
    <source>
        <dbReference type="ARBA" id="ARBA00022723"/>
    </source>
</evidence>
<keyword evidence="7" id="KW-1185">Reference proteome</keyword>
<dbReference type="CDD" id="cd00118">
    <property type="entry name" value="LysM"/>
    <property type="match status" value="2"/>
</dbReference>
<comment type="caution">
    <text evidence="6">The sequence shown here is derived from an EMBL/GenBank/DDBJ whole genome shotgun (WGS) entry which is preliminary data.</text>
</comment>
<keyword evidence="3" id="KW-0732">Signal</keyword>
<protein>
    <submittedName>
        <fullName evidence="6">Polysaccharide deacetylase family protein</fullName>
    </submittedName>
</protein>
<dbReference type="SUPFAM" id="SSF88713">
    <property type="entry name" value="Glycoside hydrolase/deacetylase"/>
    <property type="match status" value="1"/>
</dbReference>
<evidence type="ECO:0000256" key="2">
    <source>
        <dbReference type="ARBA" id="ARBA00022801"/>
    </source>
</evidence>
<dbReference type="SUPFAM" id="SSF54106">
    <property type="entry name" value="LysM domain"/>
    <property type="match status" value="2"/>
</dbReference>
<dbReference type="PROSITE" id="PS51677">
    <property type="entry name" value="NODB"/>
    <property type="match status" value="1"/>
</dbReference>
<feature type="domain" description="LysM" evidence="5">
    <location>
        <begin position="73"/>
        <end position="118"/>
    </location>
</feature>
<keyword evidence="1" id="KW-0479">Metal-binding</keyword>
<name>A0ABT8E4J2_9BACL</name>
<dbReference type="Pfam" id="PF01522">
    <property type="entry name" value="Polysacc_deac_1"/>
    <property type="match status" value="1"/>
</dbReference>
<organism evidence="6 7">
    <name type="scientific">Fictibacillus terranigra</name>
    <dbReference type="NCBI Taxonomy" id="3058424"/>
    <lineage>
        <taxon>Bacteria</taxon>
        <taxon>Bacillati</taxon>
        <taxon>Bacillota</taxon>
        <taxon>Bacilli</taxon>
        <taxon>Bacillales</taxon>
        <taxon>Fictibacillaceae</taxon>
        <taxon>Fictibacillus</taxon>
    </lineage>
</organism>
<dbReference type="InterPro" id="IPR011330">
    <property type="entry name" value="Glyco_hydro/deAcase_b/a-brl"/>
</dbReference>
<feature type="signal peptide" evidence="3">
    <location>
        <begin position="1"/>
        <end position="19"/>
    </location>
</feature>
<gene>
    <name evidence="6" type="ORF">QYF49_07240</name>
</gene>
<proteinExistence type="predicted"/>
<dbReference type="Gene3D" id="3.20.20.370">
    <property type="entry name" value="Glycoside hydrolase/deacetylase"/>
    <property type="match status" value="1"/>
</dbReference>
<feature type="domain" description="NodB homology" evidence="4">
    <location>
        <begin position="134"/>
        <end position="315"/>
    </location>
</feature>
<evidence type="ECO:0000313" key="6">
    <source>
        <dbReference type="EMBL" id="MDN4072825.1"/>
    </source>
</evidence>
<dbReference type="InterPro" id="IPR002509">
    <property type="entry name" value="NODB_dom"/>
</dbReference>
<sequence>MYKRITGLLAIFLVSQLTADQYAVAASYTVQQGDTISKIADKYKTSKDRVVNLNKLFTTGLEQGQSLEIPNPVQHRVIEGDTIHKLAVKYGVSTTQMKRANPQITNYRMIYPGQIIKVPMKNEPGYYMGNTSKKQIALTFDDGPDNRFTPQILKILKEKGVKATFFVVGERAKQYPDRLKQIYREGHAIGNHTWDHPNITQLTDKELEKNIQSTSTEIEKITGLKTNLFRPPFGEINDHQIDMLNNHHYHSVLWTADTKDWNGTSAEEIVSAVKKNASPGVIVLQHSYHESGKFETVKALPQMIDQLRAKGYKFVTVPSLIGQ</sequence>